<keyword evidence="8 12" id="KW-0067">ATP-binding</keyword>
<keyword evidence="6 12" id="KW-0547">Nucleotide-binding</keyword>
<dbReference type="GO" id="GO:0005524">
    <property type="term" value="F:ATP binding"/>
    <property type="evidence" value="ECO:0007669"/>
    <property type="project" value="UniProtKB-UniRule"/>
</dbReference>
<dbReference type="Pfam" id="PF02223">
    <property type="entry name" value="Thymidylate_kin"/>
    <property type="match status" value="1"/>
</dbReference>
<dbReference type="EC" id="2.7.4.9" evidence="2 12"/>
<dbReference type="EMBL" id="SJPU01000001">
    <property type="protein sequence ID" value="TWU19076.1"/>
    <property type="molecule type" value="Genomic_DNA"/>
</dbReference>
<evidence type="ECO:0000313" key="15">
    <source>
        <dbReference type="Proteomes" id="UP000319908"/>
    </source>
</evidence>
<comment type="function">
    <text evidence="11 12">Phosphorylation of dTMP to form dTDP in both de novo and salvage pathways of dTTP synthesis.</text>
</comment>
<evidence type="ECO:0000259" key="13">
    <source>
        <dbReference type="Pfam" id="PF02223"/>
    </source>
</evidence>
<dbReference type="RefSeq" id="WP_146405983.1">
    <property type="nucleotide sequence ID" value="NZ_SJPU01000001.1"/>
</dbReference>
<dbReference type="AlphaFoldDB" id="A0A5C6C6I7"/>
<dbReference type="Proteomes" id="UP000319908">
    <property type="component" value="Unassembled WGS sequence"/>
</dbReference>
<comment type="similarity">
    <text evidence="1 12">Belongs to the thymidylate kinase family.</text>
</comment>
<evidence type="ECO:0000256" key="8">
    <source>
        <dbReference type="ARBA" id="ARBA00022840"/>
    </source>
</evidence>
<comment type="catalytic activity">
    <reaction evidence="10 12">
        <text>dTMP + ATP = dTDP + ADP</text>
        <dbReference type="Rhea" id="RHEA:13517"/>
        <dbReference type="ChEBI" id="CHEBI:30616"/>
        <dbReference type="ChEBI" id="CHEBI:58369"/>
        <dbReference type="ChEBI" id="CHEBI:63528"/>
        <dbReference type="ChEBI" id="CHEBI:456216"/>
        <dbReference type="EC" id="2.7.4.9"/>
    </reaction>
</comment>
<gene>
    <name evidence="12 14" type="primary">tmk</name>
    <name evidence="14" type="ORF">Poly21_12470</name>
</gene>
<protein>
    <recommendedName>
        <fullName evidence="3 12">Thymidylate kinase</fullName>
        <ecNumber evidence="2 12">2.7.4.9</ecNumber>
    </recommendedName>
    <alternativeName>
        <fullName evidence="9 12">dTMP kinase</fullName>
    </alternativeName>
</protein>
<evidence type="ECO:0000256" key="12">
    <source>
        <dbReference type="HAMAP-Rule" id="MF_00165"/>
    </source>
</evidence>
<dbReference type="GO" id="GO:0005829">
    <property type="term" value="C:cytosol"/>
    <property type="evidence" value="ECO:0007669"/>
    <property type="project" value="TreeGrafter"/>
</dbReference>
<reference evidence="14 15" key="1">
    <citation type="journal article" date="2020" name="Antonie Van Leeuwenhoek">
        <title>Rhodopirellula heiligendammensis sp. nov., Rhodopirellula pilleata sp. nov., and Rhodopirellula solitaria sp. nov. isolated from natural or artificial marine surfaces in Northern Germany and California, USA, and emended description of the genus Rhodopirellula.</title>
        <authorList>
            <person name="Kallscheuer N."/>
            <person name="Wiegand S."/>
            <person name="Jogler M."/>
            <person name="Boedeker C."/>
            <person name="Peeters S.H."/>
            <person name="Rast P."/>
            <person name="Heuer A."/>
            <person name="Jetten M.S.M."/>
            <person name="Rohde M."/>
            <person name="Jogler C."/>
        </authorList>
    </citation>
    <scope>NUCLEOTIDE SEQUENCE [LARGE SCALE GENOMIC DNA]</scope>
    <source>
        <strain evidence="14 15">Poly21</strain>
    </source>
</reference>
<keyword evidence="7 12" id="KW-0418">Kinase</keyword>
<evidence type="ECO:0000256" key="7">
    <source>
        <dbReference type="ARBA" id="ARBA00022777"/>
    </source>
</evidence>
<dbReference type="OrthoDB" id="9774907at2"/>
<dbReference type="Gene3D" id="3.40.50.300">
    <property type="entry name" value="P-loop containing nucleotide triphosphate hydrolases"/>
    <property type="match status" value="1"/>
</dbReference>
<proteinExistence type="inferred from homology"/>
<dbReference type="GO" id="GO:0006235">
    <property type="term" value="P:dTTP biosynthetic process"/>
    <property type="evidence" value="ECO:0007669"/>
    <property type="project" value="UniProtKB-UniRule"/>
</dbReference>
<dbReference type="HAMAP" id="MF_00165">
    <property type="entry name" value="Thymidylate_kinase"/>
    <property type="match status" value="1"/>
</dbReference>
<feature type="binding site" evidence="12">
    <location>
        <begin position="11"/>
        <end position="18"/>
    </location>
    <ligand>
        <name>ATP</name>
        <dbReference type="ChEBI" id="CHEBI:30616"/>
    </ligand>
</feature>
<dbReference type="PANTHER" id="PTHR10344">
    <property type="entry name" value="THYMIDYLATE KINASE"/>
    <property type="match status" value="1"/>
</dbReference>
<dbReference type="NCBIfam" id="TIGR00041">
    <property type="entry name" value="DTMP_kinase"/>
    <property type="match status" value="1"/>
</dbReference>
<dbReference type="CDD" id="cd01672">
    <property type="entry name" value="TMPK"/>
    <property type="match status" value="1"/>
</dbReference>
<comment type="caution">
    <text evidence="14">The sequence shown here is derived from an EMBL/GenBank/DDBJ whole genome shotgun (WGS) entry which is preliminary data.</text>
</comment>
<dbReference type="InterPro" id="IPR027417">
    <property type="entry name" value="P-loop_NTPase"/>
</dbReference>
<organism evidence="14 15">
    <name type="scientific">Allorhodopirellula heiligendammensis</name>
    <dbReference type="NCBI Taxonomy" id="2714739"/>
    <lineage>
        <taxon>Bacteria</taxon>
        <taxon>Pseudomonadati</taxon>
        <taxon>Planctomycetota</taxon>
        <taxon>Planctomycetia</taxon>
        <taxon>Pirellulales</taxon>
        <taxon>Pirellulaceae</taxon>
        <taxon>Allorhodopirellula</taxon>
    </lineage>
</organism>
<dbReference type="GO" id="GO:0006227">
    <property type="term" value="P:dUDP biosynthetic process"/>
    <property type="evidence" value="ECO:0007669"/>
    <property type="project" value="TreeGrafter"/>
</dbReference>
<dbReference type="PANTHER" id="PTHR10344:SF4">
    <property type="entry name" value="UMP-CMP KINASE 2, MITOCHONDRIAL"/>
    <property type="match status" value="1"/>
</dbReference>
<dbReference type="GO" id="GO:0004798">
    <property type="term" value="F:dTMP kinase activity"/>
    <property type="evidence" value="ECO:0007669"/>
    <property type="project" value="UniProtKB-UniRule"/>
</dbReference>
<keyword evidence="5 12" id="KW-0545">Nucleotide biosynthesis</keyword>
<evidence type="ECO:0000256" key="10">
    <source>
        <dbReference type="ARBA" id="ARBA00048743"/>
    </source>
</evidence>
<dbReference type="GO" id="GO:0006233">
    <property type="term" value="P:dTDP biosynthetic process"/>
    <property type="evidence" value="ECO:0007669"/>
    <property type="project" value="InterPro"/>
</dbReference>
<evidence type="ECO:0000256" key="9">
    <source>
        <dbReference type="ARBA" id="ARBA00029962"/>
    </source>
</evidence>
<evidence type="ECO:0000256" key="4">
    <source>
        <dbReference type="ARBA" id="ARBA00022679"/>
    </source>
</evidence>
<sequence>MTPPRFISFDGIDGVGKSTQIERLAEYLRDQGTDVLVVRDPGTTEIGSKLREILLDGSMSMHRRTEAMLFMASRCEMIETVLRPALAAGKTVISDRFLLANVVYQSTNDTQGVPQVAPEILWKMGHLACGGLHPDLTLLLDLPVDQAYGRLGQKVDRMEARGRDYLDRVRHAFLQQLPATGGRSVVVSAAGSVEEVAERVTQAVFAGQTSSQS</sequence>
<evidence type="ECO:0000256" key="11">
    <source>
        <dbReference type="ARBA" id="ARBA00057735"/>
    </source>
</evidence>
<dbReference type="InterPro" id="IPR039430">
    <property type="entry name" value="Thymidylate_kin-like_dom"/>
</dbReference>
<accession>A0A5C6C6I7</accession>
<dbReference type="FunFam" id="3.40.50.300:FF:000225">
    <property type="entry name" value="Thymidylate kinase"/>
    <property type="match status" value="1"/>
</dbReference>
<keyword evidence="4 12" id="KW-0808">Transferase</keyword>
<evidence type="ECO:0000256" key="3">
    <source>
        <dbReference type="ARBA" id="ARBA00017144"/>
    </source>
</evidence>
<evidence type="ECO:0000256" key="1">
    <source>
        <dbReference type="ARBA" id="ARBA00009776"/>
    </source>
</evidence>
<evidence type="ECO:0000313" key="14">
    <source>
        <dbReference type="EMBL" id="TWU19076.1"/>
    </source>
</evidence>
<evidence type="ECO:0000256" key="6">
    <source>
        <dbReference type="ARBA" id="ARBA00022741"/>
    </source>
</evidence>
<evidence type="ECO:0000256" key="5">
    <source>
        <dbReference type="ARBA" id="ARBA00022727"/>
    </source>
</evidence>
<keyword evidence="15" id="KW-1185">Reference proteome</keyword>
<dbReference type="InterPro" id="IPR018094">
    <property type="entry name" value="Thymidylate_kinase"/>
</dbReference>
<name>A0A5C6C6I7_9BACT</name>
<dbReference type="SUPFAM" id="SSF52540">
    <property type="entry name" value="P-loop containing nucleoside triphosphate hydrolases"/>
    <property type="match status" value="1"/>
</dbReference>
<feature type="domain" description="Thymidylate kinase-like" evidence="13">
    <location>
        <begin position="9"/>
        <end position="199"/>
    </location>
</feature>
<evidence type="ECO:0000256" key="2">
    <source>
        <dbReference type="ARBA" id="ARBA00012980"/>
    </source>
</evidence>